<gene>
    <name evidence="7" type="ORF">J2W95_000413</name>
</gene>
<comment type="subcellular location">
    <subcellularLocation>
        <location evidence="1">Cytoplasm</location>
    </subcellularLocation>
</comment>
<keyword evidence="6" id="KW-0812">Transmembrane</keyword>
<feature type="transmembrane region" description="Helical" evidence="6">
    <location>
        <begin position="382"/>
        <end position="403"/>
    </location>
</feature>
<feature type="transmembrane region" description="Helical" evidence="6">
    <location>
        <begin position="409"/>
        <end position="428"/>
    </location>
</feature>
<evidence type="ECO:0008006" key="9">
    <source>
        <dbReference type="Google" id="ProtNLM"/>
    </source>
</evidence>
<organism evidence="7 8">
    <name type="scientific">Flavobacterium granuli</name>
    <dbReference type="NCBI Taxonomy" id="280093"/>
    <lineage>
        <taxon>Bacteria</taxon>
        <taxon>Pseudomonadati</taxon>
        <taxon>Bacteroidota</taxon>
        <taxon>Flavobacteriia</taxon>
        <taxon>Flavobacteriales</taxon>
        <taxon>Flavobacteriaceae</taxon>
        <taxon>Flavobacterium</taxon>
    </lineage>
</organism>
<keyword evidence="8" id="KW-1185">Reference proteome</keyword>
<dbReference type="SMART" id="SM00028">
    <property type="entry name" value="TPR"/>
    <property type="match status" value="3"/>
</dbReference>
<protein>
    <recommendedName>
        <fullName evidence="9">Tetratricopeptide repeat-containing protein</fullName>
    </recommendedName>
</protein>
<evidence type="ECO:0000256" key="1">
    <source>
        <dbReference type="ARBA" id="ARBA00004496"/>
    </source>
</evidence>
<evidence type="ECO:0000256" key="4">
    <source>
        <dbReference type="ARBA" id="ARBA00022803"/>
    </source>
</evidence>
<sequence>MFATLSAIGQNKAAEKFIHQLENIKTDSLQTDAVIAWNDMDQGKSGVYDSGTFYPYQIIAIGQKNKNKDVEALGHKLVGYYFYINGNNLQALSHFIKAMKLGEQHNNPRVMIRLYNCLSFCDDNIANKIKIQKKVRVLAKKTKELDWEILATLQIGQIYRRSLKQYDLALTYLQQAYQMNLRQKQIGIKAFDLDVSILTELGNTYNQLHNPTLALAYFHLGLKAASKKTDQFSIANKYMNVYQGLATYYKSIHNRDSTFYYSAMFYKFAEKSPQFSKKAAASQMIYEIYKERENTADALKYLEIYTVATDSINSITKTKKIESMLMQEKERQKELTEKREQENEEHNNNLQYAAIALGLISFAILFLLLSHTIIANQKLIDSLGVIALLIVFEFLNLLLHPYLGELTHHSPILMLIAMVCIAAILVPLHHKIEHWTVHKLVEKNKRIRLAAAKKTIEQLGTKPQN</sequence>
<name>A0ABU1RY95_9FLAO</name>
<dbReference type="EMBL" id="JAVDTX010000001">
    <property type="protein sequence ID" value="MDR6843733.1"/>
    <property type="molecule type" value="Genomic_DNA"/>
</dbReference>
<evidence type="ECO:0000256" key="3">
    <source>
        <dbReference type="ARBA" id="ARBA00022737"/>
    </source>
</evidence>
<keyword evidence="3" id="KW-0677">Repeat</keyword>
<dbReference type="Gene3D" id="1.25.40.10">
    <property type="entry name" value="Tetratricopeptide repeat domain"/>
    <property type="match status" value="2"/>
</dbReference>
<dbReference type="PANTHER" id="PTHR46630:SF1">
    <property type="entry name" value="TETRATRICOPEPTIDE REPEAT PROTEIN 29"/>
    <property type="match status" value="1"/>
</dbReference>
<evidence type="ECO:0000313" key="7">
    <source>
        <dbReference type="EMBL" id="MDR6843733.1"/>
    </source>
</evidence>
<evidence type="ECO:0000313" key="8">
    <source>
        <dbReference type="Proteomes" id="UP001261871"/>
    </source>
</evidence>
<evidence type="ECO:0000256" key="2">
    <source>
        <dbReference type="ARBA" id="ARBA00022490"/>
    </source>
</evidence>
<dbReference type="InterPro" id="IPR019734">
    <property type="entry name" value="TPR_rpt"/>
</dbReference>
<comment type="similarity">
    <text evidence="5">Belongs to the Rap family.</text>
</comment>
<evidence type="ECO:0000256" key="6">
    <source>
        <dbReference type="SAM" id="Phobius"/>
    </source>
</evidence>
<reference evidence="7 8" key="1">
    <citation type="submission" date="2023-07" db="EMBL/GenBank/DDBJ databases">
        <title>Sorghum-associated microbial communities from plants grown in Nebraska, USA.</title>
        <authorList>
            <person name="Schachtman D."/>
        </authorList>
    </citation>
    <scope>NUCLEOTIDE SEQUENCE [LARGE SCALE GENOMIC DNA]</scope>
    <source>
        <strain evidence="7 8">BE124</strain>
    </source>
</reference>
<dbReference type="InterPro" id="IPR011990">
    <property type="entry name" value="TPR-like_helical_dom_sf"/>
</dbReference>
<dbReference type="SUPFAM" id="SSF48452">
    <property type="entry name" value="TPR-like"/>
    <property type="match status" value="1"/>
</dbReference>
<keyword evidence="6" id="KW-1133">Transmembrane helix</keyword>
<dbReference type="RefSeq" id="WP_310003424.1">
    <property type="nucleotide sequence ID" value="NZ_JAVDTX010000001.1"/>
</dbReference>
<keyword evidence="6" id="KW-0472">Membrane</keyword>
<dbReference type="PANTHER" id="PTHR46630">
    <property type="entry name" value="TETRATRICOPEPTIDE REPEAT PROTEIN 29"/>
    <property type="match status" value="1"/>
</dbReference>
<accession>A0ABU1RY95</accession>
<keyword evidence="4" id="KW-0802">TPR repeat</keyword>
<feature type="transmembrane region" description="Helical" evidence="6">
    <location>
        <begin position="350"/>
        <end position="370"/>
    </location>
</feature>
<dbReference type="Proteomes" id="UP001261871">
    <property type="component" value="Unassembled WGS sequence"/>
</dbReference>
<proteinExistence type="inferred from homology"/>
<keyword evidence="2" id="KW-0963">Cytoplasm</keyword>
<comment type="caution">
    <text evidence="7">The sequence shown here is derived from an EMBL/GenBank/DDBJ whole genome shotgun (WGS) entry which is preliminary data.</text>
</comment>
<dbReference type="InterPro" id="IPR051476">
    <property type="entry name" value="Bac_ResReg_Asp_Phosphatase"/>
</dbReference>
<evidence type="ECO:0000256" key="5">
    <source>
        <dbReference type="ARBA" id="ARBA00038253"/>
    </source>
</evidence>